<dbReference type="GeneID" id="17321859"/>
<dbReference type="Gramene" id="CDF34329">
    <property type="protein sequence ID" value="CDF34329"/>
    <property type="gene ID" value="CHC_T00002762001"/>
</dbReference>
<dbReference type="Pfam" id="PF07687">
    <property type="entry name" value="M20_dimer"/>
    <property type="match status" value="1"/>
</dbReference>
<dbReference type="PhylomeDB" id="R7Q8H1"/>
<dbReference type="InterPro" id="IPR011650">
    <property type="entry name" value="Peptidase_M20_dimer"/>
</dbReference>
<dbReference type="NCBIfam" id="NF005914">
    <property type="entry name" value="PRK07907.1"/>
    <property type="match status" value="1"/>
</dbReference>
<dbReference type="SUPFAM" id="SSF53187">
    <property type="entry name" value="Zn-dependent exopeptidases"/>
    <property type="match status" value="1"/>
</dbReference>
<name>R7Q8H1_CHOCR</name>
<dbReference type="GO" id="GO:0006508">
    <property type="term" value="P:proteolysis"/>
    <property type="evidence" value="ECO:0007669"/>
    <property type="project" value="UniProtKB-KW"/>
</dbReference>
<dbReference type="KEGG" id="ccp:CHC_T00002762001"/>
<evidence type="ECO:0000256" key="1">
    <source>
        <dbReference type="ARBA" id="ARBA00022670"/>
    </source>
</evidence>
<dbReference type="Pfam" id="PF01546">
    <property type="entry name" value="Peptidase_M20"/>
    <property type="match status" value="1"/>
</dbReference>
<dbReference type="OMA" id="RTPVIYM"/>
<dbReference type="AlphaFoldDB" id="R7Q8H1"/>
<dbReference type="EMBL" id="HG001685">
    <property type="protein sequence ID" value="CDF34329.1"/>
    <property type="molecule type" value="Genomic_DNA"/>
</dbReference>
<evidence type="ECO:0000259" key="4">
    <source>
        <dbReference type="Pfam" id="PF07687"/>
    </source>
</evidence>
<keyword evidence="1" id="KW-0645">Protease</keyword>
<dbReference type="InterPro" id="IPR002933">
    <property type="entry name" value="Peptidase_M20"/>
</dbReference>
<dbReference type="InterPro" id="IPR051458">
    <property type="entry name" value="Cyt/Met_Dipeptidase"/>
</dbReference>
<dbReference type="OrthoDB" id="3064516at2759"/>
<dbReference type="NCBIfam" id="NF006579">
    <property type="entry name" value="PRK09104.1"/>
    <property type="match status" value="1"/>
</dbReference>
<dbReference type="RefSeq" id="XP_005714148.1">
    <property type="nucleotide sequence ID" value="XM_005714091.1"/>
</dbReference>
<evidence type="ECO:0000313" key="6">
    <source>
        <dbReference type="Proteomes" id="UP000012073"/>
    </source>
</evidence>
<proteinExistence type="predicted"/>
<evidence type="ECO:0000313" key="5">
    <source>
        <dbReference type="EMBL" id="CDF34329.1"/>
    </source>
</evidence>
<sequence>MENTMQFASRTTGPASRVVTASSIMNHCQKRRRIQLVPVLRISAILLLTIQFHFSRCYAEAIDLNPVEEWLAEHGDANLQNLIDFVSIPSVSSDHDHAHDVRECAKWLKADLQDAGLENVEILETKGHPSVYADWLRADDPDAPTVLIYGHFDVQPADPVDLWTTPPFEPHVREGKLYGRGASDDKGNMYVPVVAIKAYLKTFKKLPVNVKLLLEGEEEIGSPHMRQLLEHHAAKFAADYAFSADGGMVSPTTPSLCLMLRGAFAMELTLRTADRDMHSGSFGGGVQNPLHAMAHLLASLHDMETGRINVHGYYDDVDDLTEEERADIAKYPVPESERLRHEGVNVSVGEIGFNFYERTWARPTIEVVGMWGGFSGEGIKTVLPREAHAKLVCRTVSSQSADTSRKLIESHLTLAAAKIPGAVLEITRNPFSGSPFKTSKDTPGNTVVAAVLRNLFGREPVGMGMGGSIPVFTLLREILSVETTMLAFGHSDENVHAPDEFGRIDSFRKGEKAYVRLFQGLADAHAASRQGKVEL</sequence>
<gene>
    <name evidence="5" type="ORF">CHC_T00002762001</name>
</gene>
<dbReference type="NCBIfam" id="NF006053">
    <property type="entry name" value="PRK08201.1"/>
    <property type="match status" value="1"/>
</dbReference>
<keyword evidence="2" id="KW-0479">Metal-binding</keyword>
<dbReference type="STRING" id="2769.R7Q8H1"/>
<keyword evidence="6" id="KW-1185">Reference proteome</keyword>
<dbReference type="GO" id="GO:0008233">
    <property type="term" value="F:peptidase activity"/>
    <property type="evidence" value="ECO:0007669"/>
    <property type="project" value="UniProtKB-KW"/>
</dbReference>
<evidence type="ECO:0000256" key="3">
    <source>
        <dbReference type="ARBA" id="ARBA00022801"/>
    </source>
</evidence>
<dbReference type="Gene3D" id="3.40.630.10">
    <property type="entry name" value="Zn peptidases"/>
    <property type="match status" value="1"/>
</dbReference>
<accession>R7Q8H1</accession>
<dbReference type="Gene3D" id="3.30.70.360">
    <property type="match status" value="1"/>
</dbReference>
<feature type="domain" description="Peptidase M20 dimerisation" evidence="4">
    <location>
        <begin position="261"/>
        <end position="415"/>
    </location>
</feature>
<organism evidence="5 6">
    <name type="scientific">Chondrus crispus</name>
    <name type="common">Carrageen Irish moss</name>
    <name type="synonym">Polymorpha crispa</name>
    <dbReference type="NCBI Taxonomy" id="2769"/>
    <lineage>
        <taxon>Eukaryota</taxon>
        <taxon>Rhodophyta</taxon>
        <taxon>Florideophyceae</taxon>
        <taxon>Rhodymeniophycidae</taxon>
        <taxon>Gigartinales</taxon>
        <taxon>Gigartinaceae</taxon>
        <taxon>Chondrus</taxon>
    </lineage>
</organism>
<evidence type="ECO:0000256" key="2">
    <source>
        <dbReference type="ARBA" id="ARBA00022723"/>
    </source>
</evidence>
<dbReference type="PANTHER" id="PTHR43270">
    <property type="entry name" value="BETA-ALA-HIS DIPEPTIDASE"/>
    <property type="match status" value="1"/>
</dbReference>
<dbReference type="Proteomes" id="UP000012073">
    <property type="component" value="Unassembled WGS sequence"/>
</dbReference>
<dbReference type="PANTHER" id="PTHR43270:SF12">
    <property type="entry name" value="SUCCINYL-DIAMINOPIMELATE DESUCCINYLASE"/>
    <property type="match status" value="1"/>
</dbReference>
<dbReference type="GO" id="GO:0046872">
    <property type="term" value="F:metal ion binding"/>
    <property type="evidence" value="ECO:0007669"/>
    <property type="project" value="UniProtKB-KW"/>
</dbReference>
<protein>
    <recommendedName>
        <fullName evidence="4">Peptidase M20 dimerisation domain-containing protein</fullName>
    </recommendedName>
</protein>
<keyword evidence="3" id="KW-0378">Hydrolase</keyword>
<reference evidence="6" key="1">
    <citation type="journal article" date="2013" name="Proc. Natl. Acad. Sci. U.S.A.">
        <title>Genome structure and metabolic features in the red seaweed Chondrus crispus shed light on evolution of the Archaeplastida.</title>
        <authorList>
            <person name="Collen J."/>
            <person name="Porcel B."/>
            <person name="Carre W."/>
            <person name="Ball S.G."/>
            <person name="Chaparro C."/>
            <person name="Tonon T."/>
            <person name="Barbeyron T."/>
            <person name="Michel G."/>
            <person name="Noel B."/>
            <person name="Valentin K."/>
            <person name="Elias M."/>
            <person name="Artiguenave F."/>
            <person name="Arun A."/>
            <person name="Aury J.M."/>
            <person name="Barbosa-Neto J.F."/>
            <person name="Bothwell J.H."/>
            <person name="Bouget F.Y."/>
            <person name="Brillet L."/>
            <person name="Cabello-Hurtado F."/>
            <person name="Capella-Gutierrez S."/>
            <person name="Charrier B."/>
            <person name="Cladiere L."/>
            <person name="Cock J.M."/>
            <person name="Coelho S.M."/>
            <person name="Colleoni C."/>
            <person name="Czjzek M."/>
            <person name="Da Silva C."/>
            <person name="Delage L."/>
            <person name="Denoeud F."/>
            <person name="Deschamps P."/>
            <person name="Dittami S.M."/>
            <person name="Gabaldon T."/>
            <person name="Gachon C.M."/>
            <person name="Groisillier A."/>
            <person name="Herve C."/>
            <person name="Jabbari K."/>
            <person name="Katinka M."/>
            <person name="Kloareg B."/>
            <person name="Kowalczyk N."/>
            <person name="Labadie K."/>
            <person name="Leblanc C."/>
            <person name="Lopez P.J."/>
            <person name="McLachlan D.H."/>
            <person name="Meslet-Cladiere L."/>
            <person name="Moustafa A."/>
            <person name="Nehr Z."/>
            <person name="Nyvall Collen P."/>
            <person name="Panaud O."/>
            <person name="Partensky F."/>
            <person name="Poulain J."/>
            <person name="Rensing S.A."/>
            <person name="Rousvoal S."/>
            <person name="Samson G."/>
            <person name="Symeonidi A."/>
            <person name="Weissenbach J."/>
            <person name="Zambounis A."/>
            <person name="Wincker P."/>
            <person name="Boyen C."/>
        </authorList>
    </citation>
    <scope>NUCLEOTIDE SEQUENCE [LARGE SCALE GENOMIC DNA]</scope>
    <source>
        <strain evidence="6">cv. Stackhouse</strain>
    </source>
</reference>